<name>A0A8S4QFF9_9NEOP</name>
<feature type="compositionally biased region" description="Low complexity" evidence="1">
    <location>
        <begin position="88"/>
        <end position="107"/>
    </location>
</feature>
<proteinExistence type="predicted"/>
<evidence type="ECO:0000256" key="1">
    <source>
        <dbReference type="SAM" id="MobiDB-lite"/>
    </source>
</evidence>
<keyword evidence="3" id="KW-1185">Reference proteome</keyword>
<feature type="region of interest" description="Disordered" evidence="1">
    <location>
        <begin position="88"/>
        <end position="124"/>
    </location>
</feature>
<reference evidence="2" key="1">
    <citation type="submission" date="2022-03" db="EMBL/GenBank/DDBJ databases">
        <authorList>
            <person name="Lindestad O."/>
        </authorList>
    </citation>
    <scope>NUCLEOTIDE SEQUENCE</scope>
</reference>
<dbReference type="OrthoDB" id="6022652at2759"/>
<feature type="compositionally biased region" description="Polar residues" evidence="1">
    <location>
        <begin position="42"/>
        <end position="52"/>
    </location>
</feature>
<feature type="region of interest" description="Disordered" evidence="1">
    <location>
        <begin position="23"/>
        <end position="70"/>
    </location>
</feature>
<dbReference type="EMBL" id="CAKXAJ010004085">
    <property type="protein sequence ID" value="CAH2208620.1"/>
    <property type="molecule type" value="Genomic_DNA"/>
</dbReference>
<comment type="caution">
    <text evidence="2">The sequence shown here is derived from an EMBL/GenBank/DDBJ whole genome shotgun (WGS) entry which is preliminary data.</text>
</comment>
<dbReference type="AlphaFoldDB" id="A0A8S4QFF9"/>
<feature type="non-terminal residue" evidence="2">
    <location>
        <position position="239"/>
    </location>
</feature>
<protein>
    <submittedName>
        <fullName evidence="2">Jg27324 protein</fullName>
    </submittedName>
</protein>
<dbReference type="Proteomes" id="UP000838756">
    <property type="component" value="Unassembled WGS sequence"/>
</dbReference>
<evidence type="ECO:0000313" key="3">
    <source>
        <dbReference type="Proteomes" id="UP000838756"/>
    </source>
</evidence>
<organism evidence="2 3">
    <name type="scientific">Pararge aegeria aegeria</name>
    <dbReference type="NCBI Taxonomy" id="348720"/>
    <lineage>
        <taxon>Eukaryota</taxon>
        <taxon>Metazoa</taxon>
        <taxon>Ecdysozoa</taxon>
        <taxon>Arthropoda</taxon>
        <taxon>Hexapoda</taxon>
        <taxon>Insecta</taxon>
        <taxon>Pterygota</taxon>
        <taxon>Neoptera</taxon>
        <taxon>Endopterygota</taxon>
        <taxon>Lepidoptera</taxon>
        <taxon>Glossata</taxon>
        <taxon>Ditrysia</taxon>
        <taxon>Papilionoidea</taxon>
        <taxon>Nymphalidae</taxon>
        <taxon>Satyrinae</taxon>
        <taxon>Satyrini</taxon>
        <taxon>Parargina</taxon>
        <taxon>Pararge</taxon>
    </lineage>
</organism>
<feature type="compositionally biased region" description="Basic and acidic residues" evidence="1">
    <location>
        <begin position="56"/>
        <end position="70"/>
    </location>
</feature>
<evidence type="ECO:0000313" key="2">
    <source>
        <dbReference type="EMBL" id="CAH2208620.1"/>
    </source>
</evidence>
<gene>
    <name evidence="2" type="primary">jg27324</name>
    <name evidence="2" type="ORF">PAEG_LOCUS1189</name>
</gene>
<sequence>MTENNKKRGNSFRKIFPNLFFSNKNKEKSTIKDNTGLKLKSGGTSKNNQYQNPKFVIDKHESHSDKTEQNDERIYENLSTAVFIQNANDSNSNDRVSNHSSSSTLVSENAKNMSQSHNEQKSYEKSNKYIARPQVPPKPQQEILYPSPVPEKHVQSYARTQYPDVYYHSVEKLADKLSTLDEIEIYRASQAQAHPASVGAEIKKVSTKFLISPKKEAEVRTIQPIRARSLSLDKNSSNT</sequence>
<accession>A0A8S4QFF9</accession>